<reference evidence="15 16" key="1">
    <citation type="submission" date="2018-11" db="EMBL/GenBank/DDBJ databases">
        <title>Genomes From Bacteria Associated with the Canine Oral Cavity: a Test Case for Automated Genome-Based Taxonomic Assignment.</title>
        <authorList>
            <person name="Coil D.A."/>
            <person name="Jospin G."/>
            <person name="Darling A.E."/>
            <person name="Wallis C."/>
            <person name="Davis I.J."/>
            <person name="Harris S."/>
            <person name="Eisen J.A."/>
            <person name="Holcombe L.J."/>
            <person name="O'Flynn C."/>
        </authorList>
    </citation>
    <scope>NUCLEOTIDE SEQUENCE [LARGE SCALE GENOMIC DNA]</scope>
    <source>
        <strain evidence="15 16">OH2822_COT-296</strain>
    </source>
</reference>
<gene>
    <name evidence="15" type="ORF">EII35_04420</name>
</gene>
<evidence type="ECO:0000256" key="7">
    <source>
        <dbReference type="ARBA" id="ARBA00022603"/>
    </source>
</evidence>
<sequence>MTDPLFLGDVDGAAVGGIVELTGDEARHAVTVKRLRVGESTLIADGDGHAVRGTVVGTDKALLRIEVTELLQAPPRNHRVTVVQALAKGDRAELAVETMTELGVDEILAWQASRSIVRWQGERGSRSLAKWQATAREAAKQSRRFTVPSVGFASSTDVTQRMSAAAAVLVLHEDATTWLREVLLPPAGEILLVVGPEGGISPEEMARFTAAGGTPVLLSDGVLRTSTAGAAALAQLEVLLGQAVGS</sequence>
<keyword evidence="5 12" id="KW-0963">Cytoplasm</keyword>
<comment type="caution">
    <text evidence="15">The sequence shown here is derived from an EMBL/GenBank/DDBJ whole genome shotgun (WGS) entry which is preliminary data.</text>
</comment>
<dbReference type="OrthoDB" id="9808126at2"/>
<dbReference type="Gene3D" id="3.40.1280.10">
    <property type="match status" value="1"/>
</dbReference>
<comment type="similarity">
    <text evidence="2 12">Belongs to the RNA methyltransferase RsmE family.</text>
</comment>
<comment type="subcellular location">
    <subcellularLocation>
        <location evidence="1 12">Cytoplasm</location>
    </subcellularLocation>
</comment>
<dbReference type="SUPFAM" id="SSF88697">
    <property type="entry name" value="PUA domain-like"/>
    <property type="match status" value="1"/>
</dbReference>
<evidence type="ECO:0000256" key="9">
    <source>
        <dbReference type="ARBA" id="ARBA00022691"/>
    </source>
</evidence>
<dbReference type="RefSeq" id="WP_125227259.1">
    <property type="nucleotide sequence ID" value="NZ_RQYT01000006.1"/>
</dbReference>
<keyword evidence="7 12" id="KW-0489">Methyltransferase</keyword>
<dbReference type="PANTHER" id="PTHR30027">
    <property type="entry name" value="RIBOSOMAL RNA SMALL SUBUNIT METHYLTRANSFERASE E"/>
    <property type="match status" value="1"/>
</dbReference>
<evidence type="ECO:0000256" key="4">
    <source>
        <dbReference type="ARBA" id="ARBA00013673"/>
    </source>
</evidence>
<organism evidence="15 16">
    <name type="scientific">Arachnia propionica</name>
    <dbReference type="NCBI Taxonomy" id="1750"/>
    <lineage>
        <taxon>Bacteria</taxon>
        <taxon>Bacillati</taxon>
        <taxon>Actinomycetota</taxon>
        <taxon>Actinomycetes</taxon>
        <taxon>Propionibacteriales</taxon>
        <taxon>Propionibacteriaceae</taxon>
        <taxon>Arachnia</taxon>
    </lineage>
</organism>
<comment type="function">
    <text evidence="10 12">Specifically methylates the N3 position of the uracil ring of uridine 1498 (m3U1498) in 16S rRNA. Acts on the fully assembled 30S ribosomal subunit.</text>
</comment>
<evidence type="ECO:0000259" key="13">
    <source>
        <dbReference type="Pfam" id="PF04452"/>
    </source>
</evidence>
<evidence type="ECO:0000256" key="2">
    <source>
        <dbReference type="ARBA" id="ARBA00005528"/>
    </source>
</evidence>
<dbReference type="AlphaFoldDB" id="A0A3P1WVZ2"/>
<evidence type="ECO:0000256" key="3">
    <source>
        <dbReference type="ARBA" id="ARBA00012328"/>
    </source>
</evidence>
<protein>
    <recommendedName>
        <fullName evidence="4 12">Ribosomal RNA small subunit methyltransferase E</fullName>
        <ecNumber evidence="3 12">2.1.1.193</ecNumber>
    </recommendedName>
</protein>
<dbReference type="CDD" id="cd18084">
    <property type="entry name" value="RsmE-like"/>
    <property type="match status" value="1"/>
</dbReference>
<evidence type="ECO:0000256" key="1">
    <source>
        <dbReference type="ARBA" id="ARBA00004496"/>
    </source>
</evidence>
<dbReference type="Gene3D" id="2.40.240.20">
    <property type="entry name" value="Hypothetical PUA domain-like, domain 1"/>
    <property type="match status" value="1"/>
</dbReference>
<evidence type="ECO:0000256" key="8">
    <source>
        <dbReference type="ARBA" id="ARBA00022679"/>
    </source>
</evidence>
<evidence type="ECO:0000313" key="16">
    <source>
        <dbReference type="Proteomes" id="UP000280935"/>
    </source>
</evidence>
<evidence type="ECO:0000256" key="11">
    <source>
        <dbReference type="ARBA" id="ARBA00047944"/>
    </source>
</evidence>
<dbReference type="Pfam" id="PF04452">
    <property type="entry name" value="Methyltrans_RNA"/>
    <property type="match status" value="1"/>
</dbReference>
<feature type="domain" description="Ribosomal RNA small subunit methyltransferase E methyltransferase" evidence="13">
    <location>
        <begin position="77"/>
        <end position="236"/>
    </location>
</feature>
<evidence type="ECO:0000256" key="12">
    <source>
        <dbReference type="PIRNR" id="PIRNR015601"/>
    </source>
</evidence>
<accession>A0A3P1WVZ2</accession>
<evidence type="ECO:0000256" key="6">
    <source>
        <dbReference type="ARBA" id="ARBA00022552"/>
    </source>
</evidence>
<dbReference type="GO" id="GO:0070475">
    <property type="term" value="P:rRNA base methylation"/>
    <property type="evidence" value="ECO:0007669"/>
    <property type="project" value="TreeGrafter"/>
</dbReference>
<dbReference type="InterPro" id="IPR046887">
    <property type="entry name" value="RsmE_PUA-like"/>
</dbReference>
<dbReference type="InterPro" id="IPR029028">
    <property type="entry name" value="Alpha/beta_knot_MTases"/>
</dbReference>
<dbReference type="InterPro" id="IPR046886">
    <property type="entry name" value="RsmE_MTase_dom"/>
</dbReference>
<name>A0A3P1WVZ2_9ACTN</name>
<evidence type="ECO:0000259" key="14">
    <source>
        <dbReference type="Pfam" id="PF20260"/>
    </source>
</evidence>
<dbReference type="EC" id="2.1.1.193" evidence="3 12"/>
<dbReference type="NCBIfam" id="NF008693">
    <property type="entry name" value="PRK11713.2-3"/>
    <property type="match status" value="1"/>
</dbReference>
<dbReference type="InterPro" id="IPR015947">
    <property type="entry name" value="PUA-like_sf"/>
</dbReference>
<keyword evidence="8 12" id="KW-0808">Transferase</keyword>
<keyword evidence="6 12" id="KW-0698">rRNA processing</keyword>
<dbReference type="PIRSF" id="PIRSF015601">
    <property type="entry name" value="MTase_slr0722"/>
    <property type="match status" value="1"/>
</dbReference>
<dbReference type="FunFam" id="3.40.1280.10:FF:000023">
    <property type="entry name" value="Ribosomal RNA small subunit methyltransferase E"/>
    <property type="match status" value="1"/>
</dbReference>
<proteinExistence type="inferred from homology"/>
<dbReference type="GO" id="GO:0005737">
    <property type="term" value="C:cytoplasm"/>
    <property type="evidence" value="ECO:0007669"/>
    <property type="project" value="UniProtKB-SubCell"/>
</dbReference>
<evidence type="ECO:0000256" key="10">
    <source>
        <dbReference type="ARBA" id="ARBA00025699"/>
    </source>
</evidence>
<dbReference type="NCBIfam" id="TIGR00046">
    <property type="entry name" value="RsmE family RNA methyltransferase"/>
    <property type="match status" value="1"/>
</dbReference>
<dbReference type="PANTHER" id="PTHR30027:SF3">
    <property type="entry name" value="16S RRNA (URACIL(1498)-N(3))-METHYLTRANSFERASE"/>
    <property type="match status" value="1"/>
</dbReference>
<comment type="catalytic activity">
    <reaction evidence="11 12">
        <text>uridine(1498) in 16S rRNA + S-adenosyl-L-methionine = N(3)-methyluridine(1498) in 16S rRNA + S-adenosyl-L-homocysteine + H(+)</text>
        <dbReference type="Rhea" id="RHEA:42920"/>
        <dbReference type="Rhea" id="RHEA-COMP:10283"/>
        <dbReference type="Rhea" id="RHEA-COMP:10284"/>
        <dbReference type="ChEBI" id="CHEBI:15378"/>
        <dbReference type="ChEBI" id="CHEBI:57856"/>
        <dbReference type="ChEBI" id="CHEBI:59789"/>
        <dbReference type="ChEBI" id="CHEBI:65315"/>
        <dbReference type="ChEBI" id="CHEBI:74502"/>
        <dbReference type="EC" id="2.1.1.193"/>
    </reaction>
</comment>
<dbReference type="EMBL" id="RQYT01000006">
    <property type="protein sequence ID" value="RRD50401.1"/>
    <property type="molecule type" value="Genomic_DNA"/>
</dbReference>
<dbReference type="SUPFAM" id="SSF75217">
    <property type="entry name" value="alpha/beta knot"/>
    <property type="match status" value="1"/>
</dbReference>
<dbReference type="Proteomes" id="UP000280935">
    <property type="component" value="Unassembled WGS sequence"/>
</dbReference>
<dbReference type="InterPro" id="IPR029026">
    <property type="entry name" value="tRNA_m1G_MTases_N"/>
</dbReference>
<evidence type="ECO:0000313" key="15">
    <source>
        <dbReference type="EMBL" id="RRD50401.1"/>
    </source>
</evidence>
<evidence type="ECO:0000256" key="5">
    <source>
        <dbReference type="ARBA" id="ARBA00022490"/>
    </source>
</evidence>
<feature type="domain" description="Ribosomal RNA small subunit methyltransferase E PUA-like" evidence="14">
    <location>
        <begin position="21"/>
        <end position="64"/>
    </location>
</feature>
<dbReference type="GO" id="GO:0070042">
    <property type="term" value="F:rRNA (uridine-N3-)-methyltransferase activity"/>
    <property type="evidence" value="ECO:0007669"/>
    <property type="project" value="TreeGrafter"/>
</dbReference>
<keyword evidence="9 12" id="KW-0949">S-adenosyl-L-methionine</keyword>
<dbReference type="InterPro" id="IPR006700">
    <property type="entry name" value="RsmE"/>
</dbReference>
<dbReference type="Pfam" id="PF20260">
    <property type="entry name" value="PUA_4"/>
    <property type="match status" value="1"/>
</dbReference>